<dbReference type="GeneID" id="100907390"/>
<dbReference type="GO" id="GO:0090307">
    <property type="term" value="P:mitotic spindle assembly"/>
    <property type="evidence" value="ECO:0007669"/>
    <property type="project" value="TreeGrafter"/>
</dbReference>
<feature type="compositionally biased region" description="Basic and acidic residues" evidence="9">
    <location>
        <begin position="957"/>
        <end position="968"/>
    </location>
</feature>
<dbReference type="PANTHER" id="PTHR47970">
    <property type="entry name" value="KINESIN-LIKE PROTEIN KIF11"/>
    <property type="match status" value="1"/>
</dbReference>
<dbReference type="KEGG" id="goe:100907390"/>
<dbReference type="PRINTS" id="PR00380">
    <property type="entry name" value="KINESINHEAVY"/>
</dbReference>
<dbReference type="Gene3D" id="1.10.287.1490">
    <property type="match status" value="2"/>
</dbReference>
<feature type="coiled-coil region" evidence="8">
    <location>
        <begin position="480"/>
        <end position="565"/>
    </location>
</feature>
<dbReference type="Proteomes" id="UP000694867">
    <property type="component" value="Unplaced"/>
</dbReference>
<dbReference type="AlphaFoldDB" id="A0AAJ7L542"/>
<dbReference type="GO" id="GO:0005876">
    <property type="term" value="C:spindle microtubule"/>
    <property type="evidence" value="ECO:0007669"/>
    <property type="project" value="TreeGrafter"/>
</dbReference>
<dbReference type="SUPFAM" id="SSF52540">
    <property type="entry name" value="P-loop containing nucleoside triphosphate hydrolases"/>
    <property type="match status" value="1"/>
</dbReference>
<comment type="subcellular location">
    <subcellularLocation>
        <location evidence="1">Cytoplasm</location>
        <location evidence="1">Cytoskeleton</location>
    </subcellularLocation>
</comment>
<evidence type="ECO:0000256" key="3">
    <source>
        <dbReference type="ARBA" id="ARBA00022741"/>
    </source>
</evidence>
<feature type="coiled-coil region" evidence="8">
    <location>
        <begin position="629"/>
        <end position="957"/>
    </location>
</feature>
<keyword evidence="11" id="KW-1185">Reference proteome</keyword>
<comment type="similarity">
    <text evidence="7">Belongs to the TRAFAC class myosin-kinesin ATPase superfamily. Kinesin family.</text>
</comment>
<dbReference type="Gene3D" id="3.40.850.10">
    <property type="entry name" value="Kinesin motor domain"/>
    <property type="match status" value="1"/>
</dbReference>
<evidence type="ECO:0000259" key="10">
    <source>
        <dbReference type="PROSITE" id="PS50067"/>
    </source>
</evidence>
<feature type="region of interest" description="Disordered" evidence="9">
    <location>
        <begin position="957"/>
        <end position="1030"/>
    </location>
</feature>
<keyword evidence="5 7" id="KW-0505">Motor protein</keyword>
<gene>
    <name evidence="12" type="primary">LOC100907390</name>
</gene>
<keyword evidence="4 7" id="KW-0067">ATP-binding</keyword>
<keyword evidence="2" id="KW-0963">Cytoplasm</keyword>
<evidence type="ECO:0000313" key="11">
    <source>
        <dbReference type="Proteomes" id="UP000694867"/>
    </source>
</evidence>
<evidence type="ECO:0000313" key="12">
    <source>
        <dbReference type="RefSeq" id="XP_018496096.1"/>
    </source>
</evidence>
<sequence>METELLEPCRIDFSDDGEDEGRECLPVYLRIKPHDDEEMSIKVLDGTTVETNHAFRANKRATYTRVFPGSATQQQVFDGSSAQLIRKFLDGANVMTFAYGVTSSGKTYTIMGSPNNPGVLPRSLEIIFGSFRSKIEKSSPIYMPSKFDEAQETTAEEIDQLERYKSTLISKLRGSNRAFDQYSFANTTPDACLTSIPRKESPLLAAMSCCVWISIYEIHNEVITDLLHADPKTKRRALNIGQDSKARTFVRDLLQLPVRSASEAYALLQFARQNLATATTKLNDSSSRSHMVFNLKMVHWGGPMAEPFVNQFIISDLAGSERQSKTGTSGPTLRQAGAINNSLLVLGRCLEALRKKDKGIAAPFRDSKLTRMLNPFFTQGGYVSLIICINPDVHLQDETMDTIRFSAIASEIVQDPIRPLERLRQLRRLTLGCIENSPMKIVYDTDVEHWQDAVNGTAVHDGVAYLEVKASYFNDMARDILRAEKLLTANEEEIESLKERLRESEVSKENIKLMYQDKMKEQREKFSAQRAELEEMHRDMQKTLVEELEEDIQTYKDKYSKYRDGYAKLSDYLKDKLWPEVYLFRERFGYLPEFPPKDGEQDEETKAENTIKYWQDKLQDKEAEFRSLRTKLGTRNEELASLRKQLEDQKRQVQSAEADYQESRREAAVLSSRVTELNEQLAALKNQLSDHDTLFDEVSDLKQRLQLAEERRESLVAHHQVRIDAMIEELDSLKSELREKDSELGETSGALASAQAQVDVLKKAVANIEKQQSRCETDAKFAPEKAKLEQKILALEAELGKERKQALELRESILSLREEIERYAEKEADLKKREAQIAFGKRNARLKRTSENDIARLEDDMKRLQLALDEGKEALAEKNIQVLSKDAELDELRDKVATIEILGRQMEKLSEENKEIRDKLKVFQFENKRLETEVKQTRELEVEVEFLTRKLENQQRRILRDQPQTEKPNRRRRSVSSSEVELKVPATEKPRRRLRLGNEENSVLDRTLDRAIRDISPAPTPYRTRSSRKR</sequence>
<name>A0AAJ7L542_9ACAR</name>
<dbReference type="RefSeq" id="XP_018496096.1">
    <property type="nucleotide sequence ID" value="XM_018640580.2"/>
</dbReference>
<dbReference type="GO" id="GO:0008574">
    <property type="term" value="F:plus-end-directed microtubule motor activity"/>
    <property type="evidence" value="ECO:0007669"/>
    <property type="project" value="TreeGrafter"/>
</dbReference>
<proteinExistence type="inferred from homology"/>
<dbReference type="GO" id="GO:0008017">
    <property type="term" value="F:microtubule binding"/>
    <property type="evidence" value="ECO:0007669"/>
    <property type="project" value="InterPro"/>
</dbReference>
<dbReference type="InterPro" id="IPR047149">
    <property type="entry name" value="KIF11-like"/>
</dbReference>
<dbReference type="InterPro" id="IPR027417">
    <property type="entry name" value="P-loop_NTPase"/>
</dbReference>
<feature type="domain" description="Kinesin motor" evidence="10">
    <location>
        <begin position="24"/>
        <end position="412"/>
    </location>
</feature>
<evidence type="ECO:0000256" key="6">
    <source>
        <dbReference type="ARBA" id="ARBA00023212"/>
    </source>
</evidence>
<feature type="binding site" evidence="7">
    <location>
        <begin position="100"/>
        <end position="107"/>
    </location>
    <ligand>
        <name>ATP</name>
        <dbReference type="ChEBI" id="CHEBI:30616"/>
    </ligand>
</feature>
<dbReference type="GO" id="GO:0072686">
    <property type="term" value="C:mitotic spindle"/>
    <property type="evidence" value="ECO:0007669"/>
    <property type="project" value="TreeGrafter"/>
</dbReference>
<dbReference type="Pfam" id="PF00225">
    <property type="entry name" value="Kinesin"/>
    <property type="match status" value="1"/>
</dbReference>
<dbReference type="SMART" id="SM00129">
    <property type="entry name" value="KISc"/>
    <property type="match status" value="1"/>
</dbReference>
<dbReference type="GO" id="GO:0051231">
    <property type="term" value="P:spindle elongation"/>
    <property type="evidence" value="ECO:0007669"/>
    <property type="project" value="TreeGrafter"/>
</dbReference>
<keyword evidence="6" id="KW-0206">Cytoskeleton</keyword>
<accession>A0AAJ7L542</accession>
<feature type="compositionally biased region" description="Basic and acidic residues" evidence="9">
    <location>
        <begin position="980"/>
        <end position="989"/>
    </location>
</feature>
<evidence type="ECO:0000256" key="2">
    <source>
        <dbReference type="ARBA" id="ARBA00022490"/>
    </source>
</evidence>
<evidence type="ECO:0000256" key="8">
    <source>
        <dbReference type="SAM" id="Coils"/>
    </source>
</evidence>
<dbReference type="InterPro" id="IPR001752">
    <property type="entry name" value="Kinesin_motor_dom"/>
</dbReference>
<dbReference type="GO" id="GO:0005524">
    <property type="term" value="F:ATP binding"/>
    <property type="evidence" value="ECO:0007669"/>
    <property type="project" value="UniProtKB-UniRule"/>
</dbReference>
<reference evidence="12" key="1">
    <citation type="submission" date="2025-08" db="UniProtKB">
        <authorList>
            <consortium name="RefSeq"/>
        </authorList>
    </citation>
    <scope>IDENTIFICATION</scope>
</reference>
<evidence type="ECO:0000256" key="9">
    <source>
        <dbReference type="SAM" id="MobiDB-lite"/>
    </source>
</evidence>
<evidence type="ECO:0000256" key="4">
    <source>
        <dbReference type="ARBA" id="ARBA00022840"/>
    </source>
</evidence>
<evidence type="ECO:0000256" key="7">
    <source>
        <dbReference type="PROSITE-ProRule" id="PRU00283"/>
    </source>
</evidence>
<dbReference type="PANTHER" id="PTHR47970:SF12">
    <property type="entry name" value="KINESIN FAMILY MEMBER 11"/>
    <property type="match status" value="1"/>
</dbReference>
<dbReference type="GO" id="GO:0007018">
    <property type="term" value="P:microtubule-based movement"/>
    <property type="evidence" value="ECO:0007669"/>
    <property type="project" value="InterPro"/>
</dbReference>
<evidence type="ECO:0000256" key="5">
    <source>
        <dbReference type="ARBA" id="ARBA00023175"/>
    </source>
</evidence>
<dbReference type="InterPro" id="IPR036961">
    <property type="entry name" value="Kinesin_motor_dom_sf"/>
</dbReference>
<keyword evidence="8" id="KW-0175">Coiled coil</keyword>
<keyword evidence="3 7" id="KW-0547">Nucleotide-binding</keyword>
<evidence type="ECO:0000256" key="1">
    <source>
        <dbReference type="ARBA" id="ARBA00004245"/>
    </source>
</evidence>
<dbReference type="PROSITE" id="PS50067">
    <property type="entry name" value="KINESIN_MOTOR_2"/>
    <property type="match status" value="1"/>
</dbReference>
<protein>
    <submittedName>
        <fullName evidence="12">Kinesin-like protein KIF20A</fullName>
    </submittedName>
</protein>
<organism evidence="11 12">
    <name type="scientific">Galendromus occidentalis</name>
    <name type="common">western predatory mite</name>
    <dbReference type="NCBI Taxonomy" id="34638"/>
    <lineage>
        <taxon>Eukaryota</taxon>
        <taxon>Metazoa</taxon>
        <taxon>Ecdysozoa</taxon>
        <taxon>Arthropoda</taxon>
        <taxon>Chelicerata</taxon>
        <taxon>Arachnida</taxon>
        <taxon>Acari</taxon>
        <taxon>Parasitiformes</taxon>
        <taxon>Mesostigmata</taxon>
        <taxon>Gamasina</taxon>
        <taxon>Phytoseioidea</taxon>
        <taxon>Phytoseiidae</taxon>
        <taxon>Typhlodrominae</taxon>
        <taxon>Galendromus</taxon>
    </lineage>
</organism>